<dbReference type="EMBL" id="CP006745">
    <property type="protein sequence ID" value="AHC73863.1"/>
    <property type="molecule type" value="Genomic_DNA"/>
</dbReference>
<keyword evidence="11 19" id="KW-0521">NADP</keyword>
<comment type="function">
    <text evidence="2 19">Cell wall formation.</text>
</comment>
<keyword evidence="15 19" id="KW-0131">Cell cycle</keyword>
<feature type="active site" description="Proton donor" evidence="19">
    <location>
        <position position="222"/>
    </location>
</feature>
<dbReference type="GO" id="GO:0071949">
    <property type="term" value="F:FAD binding"/>
    <property type="evidence" value="ECO:0007669"/>
    <property type="project" value="InterPro"/>
</dbReference>
<dbReference type="GO" id="GO:0008360">
    <property type="term" value="P:regulation of cell shape"/>
    <property type="evidence" value="ECO:0007669"/>
    <property type="project" value="UniProtKB-KW"/>
</dbReference>
<dbReference type="Pfam" id="PF01565">
    <property type="entry name" value="FAD_binding_4"/>
    <property type="match status" value="1"/>
</dbReference>
<evidence type="ECO:0000256" key="2">
    <source>
        <dbReference type="ARBA" id="ARBA00003921"/>
    </source>
</evidence>
<dbReference type="SUPFAM" id="SSF56194">
    <property type="entry name" value="Uridine diphospho-N-Acetylenolpyruvylglucosamine reductase, MurB, C-terminal domain"/>
    <property type="match status" value="1"/>
</dbReference>
<dbReference type="InterPro" id="IPR016167">
    <property type="entry name" value="FAD-bd_PCMH_sub1"/>
</dbReference>
<feature type="active site" evidence="19">
    <location>
        <position position="172"/>
    </location>
</feature>
<accession>V9TVY3</accession>
<evidence type="ECO:0000256" key="9">
    <source>
        <dbReference type="ARBA" id="ARBA00022630"/>
    </source>
</evidence>
<dbReference type="InterPro" id="IPR006094">
    <property type="entry name" value="Oxid_FAD_bind_N"/>
</dbReference>
<evidence type="ECO:0000256" key="3">
    <source>
        <dbReference type="ARBA" id="ARBA00004496"/>
    </source>
</evidence>
<evidence type="ECO:0000256" key="7">
    <source>
        <dbReference type="ARBA" id="ARBA00022490"/>
    </source>
</evidence>
<dbReference type="Pfam" id="PF02873">
    <property type="entry name" value="MurB_C"/>
    <property type="match status" value="1"/>
</dbReference>
<evidence type="ECO:0000256" key="19">
    <source>
        <dbReference type="HAMAP-Rule" id="MF_00037"/>
    </source>
</evidence>
<evidence type="ECO:0000256" key="5">
    <source>
        <dbReference type="ARBA" id="ARBA00012518"/>
    </source>
</evidence>
<dbReference type="HOGENOM" id="CLU_035304_1_0_5"/>
<dbReference type="InterPro" id="IPR003170">
    <property type="entry name" value="MurB"/>
</dbReference>
<dbReference type="UniPathway" id="UPA00219"/>
<evidence type="ECO:0000313" key="21">
    <source>
        <dbReference type="EMBL" id="AHC73863.1"/>
    </source>
</evidence>
<evidence type="ECO:0000256" key="11">
    <source>
        <dbReference type="ARBA" id="ARBA00022857"/>
    </source>
</evidence>
<dbReference type="KEGG" id="efk:P856_654"/>
<comment type="pathway">
    <text evidence="4 19">Cell wall biogenesis; peptidoglycan biosynthesis.</text>
</comment>
<dbReference type="NCBIfam" id="TIGR00179">
    <property type="entry name" value="murB"/>
    <property type="match status" value="1"/>
</dbReference>
<evidence type="ECO:0000313" key="22">
    <source>
        <dbReference type="Proteomes" id="UP000018700"/>
    </source>
</evidence>
<name>V9TVY3_9PROT</name>
<dbReference type="GO" id="GO:0008762">
    <property type="term" value="F:UDP-N-acetylmuramate dehydrogenase activity"/>
    <property type="evidence" value="ECO:0007669"/>
    <property type="project" value="UniProtKB-UniRule"/>
</dbReference>
<evidence type="ECO:0000256" key="16">
    <source>
        <dbReference type="ARBA" id="ARBA00023316"/>
    </source>
</evidence>
<sequence length="304" mass="32927">MSKLIDQLPQLRGQYYENISLAPLTWFKVGGPAEILYYPADEKDLIFLLTNKPKGMPVTVIGIGSNLLIRSGGLDGIVIRLRKPFAKITINDDKIIAGAGALDVTVAAKAQKSGLSGVEFLSGIPGSIGGALRMNAGAYGKEVCDALISAQVIDPLGKLYTLSTKDMGLSYRNSNLPLDWIIMNATFQVKPGIDPENISKTMREIQNARNSTQPCHERTCGSTFTNPVGYKAWKLINKAGCSGLRIGSAMVSELHCNFLINTGNATSDDIESLGEEVRFRVKKTSGLELDWEIHRIGKALDIGK</sequence>
<evidence type="ECO:0000256" key="15">
    <source>
        <dbReference type="ARBA" id="ARBA00023306"/>
    </source>
</evidence>
<comment type="cofactor">
    <cofactor evidence="1 19">
        <name>FAD</name>
        <dbReference type="ChEBI" id="CHEBI:57692"/>
    </cofactor>
</comment>
<feature type="active site" evidence="19">
    <location>
        <position position="292"/>
    </location>
</feature>
<evidence type="ECO:0000256" key="8">
    <source>
        <dbReference type="ARBA" id="ARBA00022618"/>
    </source>
</evidence>
<evidence type="ECO:0000256" key="13">
    <source>
        <dbReference type="ARBA" id="ARBA00022984"/>
    </source>
</evidence>
<gene>
    <name evidence="19 21" type="primary">murB</name>
    <name evidence="21" type="ORF">P856_654</name>
</gene>
<dbReference type="GO" id="GO:0009252">
    <property type="term" value="P:peptidoglycan biosynthetic process"/>
    <property type="evidence" value="ECO:0007669"/>
    <property type="project" value="UniProtKB-UniRule"/>
</dbReference>
<dbReference type="Proteomes" id="UP000018700">
    <property type="component" value="Chromosome"/>
</dbReference>
<dbReference type="Gene3D" id="3.30.43.10">
    <property type="entry name" value="Uridine Diphospho-n-acetylenolpyruvylglucosamine Reductase, domain 2"/>
    <property type="match status" value="1"/>
</dbReference>
<dbReference type="AlphaFoldDB" id="V9TVY3"/>
<dbReference type="GO" id="GO:0071555">
    <property type="term" value="P:cell wall organization"/>
    <property type="evidence" value="ECO:0007669"/>
    <property type="project" value="UniProtKB-KW"/>
</dbReference>
<dbReference type="PANTHER" id="PTHR21071">
    <property type="entry name" value="UDP-N-ACETYLENOLPYRUVOYLGLUCOSAMINE REDUCTASE"/>
    <property type="match status" value="1"/>
</dbReference>
<dbReference type="OrthoDB" id="9804753at2"/>
<evidence type="ECO:0000256" key="18">
    <source>
        <dbReference type="ARBA" id="ARBA00048914"/>
    </source>
</evidence>
<reference evidence="21 22" key="1">
    <citation type="journal article" date="2013" name="PLoS ONE">
        <title>Bacterial endosymbiosis in a chordate host: long-term co-evolution and conservation of secondary metabolism.</title>
        <authorList>
            <person name="Kwan J.C."/>
            <person name="Schmidt E.W."/>
        </authorList>
    </citation>
    <scope>NUCLEOTIDE SEQUENCE [LARGE SCALE GENOMIC DNA]</scope>
    <source>
        <strain evidence="22">faulkneri L5</strain>
    </source>
</reference>
<dbReference type="SUPFAM" id="SSF56176">
    <property type="entry name" value="FAD-binding/transporter-associated domain-like"/>
    <property type="match status" value="1"/>
</dbReference>
<organism evidence="21 22">
    <name type="scientific">Candidatus Endolissoclinum faulkneri L5</name>
    <dbReference type="NCBI Taxonomy" id="1401328"/>
    <lineage>
        <taxon>Bacteria</taxon>
        <taxon>Pseudomonadati</taxon>
        <taxon>Pseudomonadota</taxon>
        <taxon>Alphaproteobacteria</taxon>
        <taxon>Rhodospirillales</taxon>
        <taxon>Rhodospirillaceae</taxon>
        <taxon>Candidatus Endolissoclinum</taxon>
    </lineage>
</organism>
<dbReference type="InterPro" id="IPR036318">
    <property type="entry name" value="FAD-bd_PCMH-like_sf"/>
</dbReference>
<protein>
    <recommendedName>
        <fullName evidence="6 19">UDP-N-acetylenolpyruvoylglucosamine reductase</fullName>
        <ecNumber evidence="5 19">1.3.1.98</ecNumber>
    </recommendedName>
    <alternativeName>
        <fullName evidence="17 19">UDP-N-acetylmuramate dehydrogenase</fullName>
    </alternativeName>
</protein>
<dbReference type="InterPro" id="IPR011601">
    <property type="entry name" value="MurB_C"/>
</dbReference>
<dbReference type="GO" id="GO:0051301">
    <property type="term" value="P:cell division"/>
    <property type="evidence" value="ECO:0007669"/>
    <property type="project" value="UniProtKB-KW"/>
</dbReference>
<evidence type="ECO:0000256" key="12">
    <source>
        <dbReference type="ARBA" id="ARBA00022960"/>
    </source>
</evidence>
<dbReference type="Gene3D" id="3.90.78.10">
    <property type="entry name" value="UDP-N-acetylenolpyruvoylglucosamine reductase, C-terminal domain"/>
    <property type="match status" value="1"/>
</dbReference>
<comment type="similarity">
    <text evidence="19">Belongs to the MurB family.</text>
</comment>
<dbReference type="RefSeq" id="WP_044214923.1">
    <property type="nucleotide sequence ID" value="NZ_CP006745.1"/>
</dbReference>
<dbReference type="NCBIfam" id="NF010480">
    <property type="entry name" value="PRK13905.1"/>
    <property type="match status" value="1"/>
</dbReference>
<evidence type="ECO:0000256" key="1">
    <source>
        <dbReference type="ARBA" id="ARBA00001974"/>
    </source>
</evidence>
<keyword evidence="22" id="KW-1185">Reference proteome</keyword>
<comment type="catalytic activity">
    <reaction evidence="18 19">
        <text>UDP-N-acetyl-alpha-D-muramate + NADP(+) = UDP-N-acetyl-3-O-(1-carboxyvinyl)-alpha-D-glucosamine + NADPH + H(+)</text>
        <dbReference type="Rhea" id="RHEA:12248"/>
        <dbReference type="ChEBI" id="CHEBI:15378"/>
        <dbReference type="ChEBI" id="CHEBI:57783"/>
        <dbReference type="ChEBI" id="CHEBI:58349"/>
        <dbReference type="ChEBI" id="CHEBI:68483"/>
        <dbReference type="ChEBI" id="CHEBI:70757"/>
        <dbReference type="EC" id="1.3.1.98"/>
    </reaction>
</comment>
<dbReference type="eggNOG" id="COG0812">
    <property type="taxonomic scope" value="Bacteria"/>
</dbReference>
<keyword evidence="8 19" id="KW-0132">Cell division</keyword>
<dbReference type="STRING" id="1401328.P856_654"/>
<evidence type="ECO:0000256" key="4">
    <source>
        <dbReference type="ARBA" id="ARBA00004752"/>
    </source>
</evidence>
<evidence type="ECO:0000259" key="20">
    <source>
        <dbReference type="PROSITE" id="PS51387"/>
    </source>
</evidence>
<keyword evidence="10 19" id="KW-0274">FAD</keyword>
<keyword evidence="9 19" id="KW-0285">Flavoprotein</keyword>
<dbReference type="EC" id="1.3.1.98" evidence="5 19"/>
<keyword evidence="16 19" id="KW-0961">Cell wall biogenesis/degradation</keyword>
<evidence type="ECO:0000256" key="14">
    <source>
        <dbReference type="ARBA" id="ARBA00023002"/>
    </source>
</evidence>
<dbReference type="InterPro" id="IPR016166">
    <property type="entry name" value="FAD-bd_PCMH"/>
</dbReference>
<feature type="domain" description="FAD-binding PCMH-type" evidence="20">
    <location>
        <begin position="28"/>
        <end position="192"/>
    </location>
</feature>
<keyword evidence="14 19" id="KW-0560">Oxidoreductase</keyword>
<dbReference type="InterPro" id="IPR036635">
    <property type="entry name" value="MurB_C_sf"/>
</dbReference>
<evidence type="ECO:0000256" key="17">
    <source>
        <dbReference type="ARBA" id="ARBA00031026"/>
    </source>
</evidence>
<dbReference type="InterPro" id="IPR016169">
    <property type="entry name" value="FAD-bd_PCMH_sub2"/>
</dbReference>
<proteinExistence type="inferred from homology"/>
<dbReference type="PATRIC" id="fig|1401328.3.peg.658"/>
<comment type="subcellular location">
    <subcellularLocation>
        <location evidence="3 19">Cytoplasm</location>
    </subcellularLocation>
</comment>
<dbReference type="HAMAP" id="MF_00037">
    <property type="entry name" value="MurB"/>
    <property type="match status" value="1"/>
</dbReference>
<dbReference type="PANTHER" id="PTHR21071:SF4">
    <property type="entry name" value="UDP-N-ACETYLENOLPYRUVOYLGLUCOSAMINE REDUCTASE"/>
    <property type="match status" value="1"/>
</dbReference>
<dbReference type="PROSITE" id="PS51387">
    <property type="entry name" value="FAD_PCMH"/>
    <property type="match status" value="1"/>
</dbReference>
<dbReference type="GO" id="GO:0005829">
    <property type="term" value="C:cytosol"/>
    <property type="evidence" value="ECO:0007669"/>
    <property type="project" value="TreeGrafter"/>
</dbReference>
<keyword evidence="7 19" id="KW-0963">Cytoplasm</keyword>
<keyword evidence="12 19" id="KW-0133">Cell shape</keyword>
<keyword evidence="13 19" id="KW-0573">Peptidoglycan synthesis</keyword>
<evidence type="ECO:0000256" key="6">
    <source>
        <dbReference type="ARBA" id="ARBA00015188"/>
    </source>
</evidence>
<evidence type="ECO:0000256" key="10">
    <source>
        <dbReference type="ARBA" id="ARBA00022827"/>
    </source>
</evidence>
<dbReference type="Gene3D" id="3.30.465.10">
    <property type="match status" value="1"/>
</dbReference>